<dbReference type="GO" id="GO:0005506">
    <property type="term" value="F:iron ion binding"/>
    <property type="evidence" value="ECO:0007669"/>
    <property type="project" value="InterPro"/>
</dbReference>
<keyword evidence="11" id="KW-1185">Reference proteome</keyword>
<dbReference type="EMBL" id="ML978139">
    <property type="protein sequence ID" value="KAF2093250.1"/>
    <property type="molecule type" value="Genomic_DNA"/>
</dbReference>
<dbReference type="CDD" id="cd11063">
    <property type="entry name" value="CYP52"/>
    <property type="match status" value="1"/>
</dbReference>
<gene>
    <name evidence="10" type="ORF">NA57DRAFT_61763</name>
</gene>
<dbReference type="AlphaFoldDB" id="A0A9P4M1B4"/>
<keyword evidence="4 8" id="KW-0479">Metal-binding</keyword>
<comment type="similarity">
    <text evidence="2 9">Belongs to the cytochrome P450 family.</text>
</comment>
<keyword evidence="5 9" id="KW-0560">Oxidoreductase</keyword>
<feature type="binding site" description="axial binding residue" evidence="8">
    <location>
        <position position="471"/>
    </location>
    <ligand>
        <name>heme</name>
        <dbReference type="ChEBI" id="CHEBI:30413"/>
    </ligand>
    <ligandPart>
        <name>Fe</name>
        <dbReference type="ChEBI" id="CHEBI:18248"/>
    </ligandPart>
</feature>
<dbReference type="GO" id="GO:0016712">
    <property type="term" value="F:oxidoreductase activity, acting on paired donors, with incorporation or reduction of molecular oxygen, reduced flavin or flavoprotein as one donor, and incorporation of one atom of oxygen"/>
    <property type="evidence" value="ECO:0007669"/>
    <property type="project" value="InterPro"/>
</dbReference>
<dbReference type="InterPro" id="IPR036396">
    <property type="entry name" value="Cyt_P450_sf"/>
</dbReference>
<proteinExistence type="inferred from homology"/>
<reference evidence="10" key="1">
    <citation type="journal article" date="2020" name="Stud. Mycol.">
        <title>101 Dothideomycetes genomes: a test case for predicting lifestyles and emergence of pathogens.</title>
        <authorList>
            <person name="Haridas S."/>
            <person name="Albert R."/>
            <person name="Binder M."/>
            <person name="Bloem J."/>
            <person name="Labutti K."/>
            <person name="Salamov A."/>
            <person name="Andreopoulos B."/>
            <person name="Baker S."/>
            <person name="Barry K."/>
            <person name="Bills G."/>
            <person name="Bluhm B."/>
            <person name="Cannon C."/>
            <person name="Castanera R."/>
            <person name="Culley D."/>
            <person name="Daum C."/>
            <person name="Ezra D."/>
            <person name="Gonzalez J."/>
            <person name="Henrissat B."/>
            <person name="Kuo A."/>
            <person name="Liang C."/>
            <person name="Lipzen A."/>
            <person name="Lutzoni F."/>
            <person name="Magnuson J."/>
            <person name="Mondo S."/>
            <person name="Nolan M."/>
            <person name="Ohm R."/>
            <person name="Pangilinan J."/>
            <person name="Park H.-J."/>
            <person name="Ramirez L."/>
            <person name="Alfaro M."/>
            <person name="Sun H."/>
            <person name="Tritt A."/>
            <person name="Yoshinaga Y."/>
            <person name="Zwiers L.-H."/>
            <person name="Turgeon B."/>
            <person name="Goodwin S."/>
            <person name="Spatafora J."/>
            <person name="Crous P."/>
            <person name="Grigoriev I."/>
        </authorList>
    </citation>
    <scope>NUCLEOTIDE SEQUENCE</scope>
    <source>
        <strain evidence="10">CBS 133067</strain>
    </source>
</reference>
<evidence type="ECO:0000256" key="2">
    <source>
        <dbReference type="ARBA" id="ARBA00010617"/>
    </source>
</evidence>
<keyword evidence="3 8" id="KW-0349">Heme</keyword>
<dbReference type="Proteomes" id="UP000799772">
    <property type="component" value="Unassembled WGS sequence"/>
</dbReference>
<dbReference type="PANTHER" id="PTHR24287">
    <property type="entry name" value="P450, PUTATIVE (EUROFUNG)-RELATED"/>
    <property type="match status" value="1"/>
</dbReference>
<sequence>MDLFTFIKLSALLLTLCALYHYIVVSKSRSQSKAQHGCQPCRVLPVKDPIFASDQIIALLRAFKNKKALEDRKKLVDYFGNTYVVKSLTQMTFYTSEPENIKAMLSTKFPDYQFDDRTHTHYQLLGEGIFAVSGKKWVESRALLRPNFAREQVADIATFETHIQKLFELIPTDGRTVDLQDLFYCLTMDSATEFLFGSSIHSLGMKDVPATDPIAGKFSNAFYVAGSWVGKRTIMGPLARFVRSKDETEALKVCHTFIDRFVEDAVQYRERLDRAGEDEEHGQEHKRYIFLQELAKATTDKKRLRDEILNILLAGRDTTAGMLSNLFFMLAKRPDVWSKLRADVESLDGKLPTYKDLQELKYVRYCLNECMILFPATDIALLMASALRTHSVVPANKRTAMRDTFLPVGGGDTRKSPVFVPKGANVILNIDALHRRKDIWGADADEFKPERWETWRPGWEYSPFSGGPRTCIGQQYALTEAAYVTVRLAQQYKTVESRDDGPWVEGYSITLCSGNGTKVALRTE</sequence>
<dbReference type="SUPFAM" id="SSF48264">
    <property type="entry name" value="Cytochrome P450"/>
    <property type="match status" value="1"/>
</dbReference>
<comment type="caution">
    <text evidence="10">The sequence shown here is derived from an EMBL/GenBank/DDBJ whole genome shotgun (WGS) entry which is preliminary data.</text>
</comment>
<dbReference type="InterPro" id="IPR047146">
    <property type="entry name" value="Cyt_P450_E_CYP52_fungi"/>
</dbReference>
<dbReference type="InterPro" id="IPR002974">
    <property type="entry name" value="Cyt_P450_E_CYP52_ascomycetes"/>
</dbReference>
<keyword evidence="7 9" id="KW-0503">Monooxygenase</keyword>
<dbReference type="PROSITE" id="PS00086">
    <property type="entry name" value="CYTOCHROME_P450"/>
    <property type="match status" value="1"/>
</dbReference>
<organism evidence="10 11">
    <name type="scientific">Rhizodiscina lignyota</name>
    <dbReference type="NCBI Taxonomy" id="1504668"/>
    <lineage>
        <taxon>Eukaryota</taxon>
        <taxon>Fungi</taxon>
        <taxon>Dikarya</taxon>
        <taxon>Ascomycota</taxon>
        <taxon>Pezizomycotina</taxon>
        <taxon>Dothideomycetes</taxon>
        <taxon>Pleosporomycetidae</taxon>
        <taxon>Aulographales</taxon>
        <taxon>Rhizodiscinaceae</taxon>
        <taxon>Rhizodiscina</taxon>
    </lineage>
</organism>
<evidence type="ECO:0000313" key="11">
    <source>
        <dbReference type="Proteomes" id="UP000799772"/>
    </source>
</evidence>
<dbReference type="OrthoDB" id="1470350at2759"/>
<evidence type="ECO:0000256" key="7">
    <source>
        <dbReference type="ARBA" id="ARBA00023033"/>
    </source>
</evidence>
<dbReference type="Pfam" id="PF00067">
    <property type="entry name" value="p450"/>
    <property type="match status" value="1"/>
</dbReference>
<evidence type="ECO:0000256" key="4">
    <source>
        <dbReference type="ARBA" id="ARBA00022723"/>
    </source>
</evidence>
<keyword evidence="6 8" id="KW-0408">Iron</keyword>
<dbReference type="PANTHER" id="PTHR24287:SF17">
    <property type="entry name" value="P450, PUTATIVE (EUROFUNG)-RELATED"/>
    <property type="match status" value="1"/>
</dbReference>
<accession>A0A9P4M1B4</accession>
<name>A0A9P4M1B4_9PEZI</name>
<dbReference type="PRINTS" id="PR00464">
    <property type="entry name" value="EP450II"/>
</dbReference>
<evidence type="ECO:0000313" key="10">
    <source>
        <dbReference type="EMBL" id="KAF2093250.1"/>
    </source>
</evidence>
<dbReference type="PRINTS" id="PR00385">
    <property type="entry name" value="P450"/>
</dbReference>
<evidence type="ECO:0000256" key="3">
    <source>
        <dbReference type="ARBA" id="ARBA00022617"/>
    </source>
</evidence>
<dbReference type="GO" id="GO:0020037">
    <property type="term" value="F:heme binding"/>
    <property type="evidence" value="ECO:0007669"/>
    <property type="project" value="InterPro"/>
</dbReference>
<comment type="cofactor">
    <cofactor evidence="1 8">
        <name>heme</name>
        <dbReference type="ChEBI" id="CHEBI:30413"/>
    </cofactor>
</comment>
<evidence type="ECO:0000256" key="1">
    <source>
        <dbReference type="ARBA" id="ARBA00001971"/>
    </source>
</evidence>
<evidence type="ECO:0000256" key="6">
    <source>
        <dbReference type="ARBA" id="ARBA00023004"/>
    </source>
</evidence>
<evidence type="ECO:0000256" key="5">
    <source>
        <dbReference type="ARBA" id="ARBA00023002"/>
    </source>
</evidence>
<protein>
    <submittedName>
        <fullName evidence="10">Cytochrome P450 52A12</fullName>
    </submittedName>
</protein>
<evidence type="ECO:0000256" key="9">
    <source>
        <dbReference type="RuleBase" id="RU000461"/>
    </source>
</evidence>
<dbReference type="InterPro" id="IPR017972">
    <property type="entry name" value="Cyt_P450_CS"/>
</dbReference>
<dbReference type="PRINTS" id="PR01239">
    <property type="entry name" value="EP450IICYP52"/>
</dbReference>
<dbReference type="InterPro" id="IPR002402">
    <property type="entry name" value="Cyt_P450_E_grp-II"/>
</dbReference>
<dbReference type="InterPro" id="IPR001128">
    <property type="entry name" value="Cyt_P450"/>
</dbReference>
<evidence type="ECO:0000256" key="8">
    <source>
        <dbReference type="PIRSR" id="PIRSR602402-1"/>
    </source>
</evidence>
<dbReference type="Gene3D" id="1.10.630.10">
    <property type="entry name" value="Cytochrome P450"/>
    <property type="match status" value="1"/>
</dbReference>